<gene>
    <name evidence="1" type="ORF">CC85DRAFT_53455</name>
</gene>
<accession>A0A0J0XYF6</accession>
<protein>
    <submittedName>
        <fullName evidence="1">Uncharacterized protein</fullName>
    </submittedName>
</protein>
<proteinExistence type="predicted"/>
<dbReference type="Proteomes" id="UP000053611">
    <property type="component" value="Unassembled WGS sequence"/>
</dbReference>
<organism evidence="1 2">
    <name type="scientific">Cutaneotrichosporon oleaginosum</name>
    <dbReference type="NCBI Taxonomy" id="879819"/>
    <lineage>
        <taxon>Eukaryota</taxon>
        <taxon>Fungi</taxon>
        <taxon>Dikarya</taxon>
        <taxon>Basidiomycota</taxon>
        <taxon>Agaricomycotina</taxon>
        <taxon>Tremellomycetes</taxon>
        <taxon>Trichosporonales</taxon>
        <taxon>Trichosporonaceae</taxon>
        <taxon>Cutaneotrichosporon</taxon>
    </lineage>
</organism>
<dbReference type="EMBL" id="KQ087178">
    <property type="protein sequence ID" value="KLT46071.1"/>
    <property type="molecule type" value="Genomic_DNA"/>
</dbReference>
<evidence type="ECO:0000313" key="1">
    <source>
        <dbReference type="EMBL" id="KLT46071.1"/>
    </source>
</evidence>
<dbReference type="AlphaFoldDB" id="A0A0J0XYF6"/>
<sequence>MCVYDSHDSWPSHRNHRPPHILMPLSSLTRRSQRALRPVLCTHTSNHRVCSFGASAPSSPTPQRSKACLCGAMRRKAADMNSAVVVQSSRVVVEISLDALNETRHRGFKGFGVVSHRVSESLDPGGRWGRRGTWEVCGSGGRRMRAAIASEVARSEIREQEVEGRRQLTA</sequence>
<keyword evidence="2" id="KW-1185">Reference proteome</keyword>
<dbReference type="RefSeq" id="XP_018282562.1">
    <property type="nucleotide sequence ID" value="XM_018427240.1"/>
</dbReference>
<reference evidence="1 2" key="1">
    <citation type="submission" date="2015-03" db="EMBL/GenBank/DDBJ databases">
        <title>Genomics and transcriptomics of the oil-accumulating basidiomycete yeast T. oleaginosus allow insights into substrate utilization and the diverse evolutionary trajectories of mating systems in fungi.</title>
        <authorList>
            <consortium name="DOE Joint Genome Institute"/>
            <person name="Kourist R."/>
            <person name="Kracht O."/>
            <person name="Bracharz F."/>
            <person name="Lipzen A."/>
            <person name="Nolan M."/>
            <person name="Ohm R."/>
            <person name="Grigoriev I."/>
            <person name="Sun S."/>
            <person name="Heitman J."/>
            <person name="Bruck T."/>
            <person name="Nowrousian M."/>
        </authorList>
    </citation>
    <scope>NUCLEOTIDE SEQUENCE [LARGE SCALE GENOMIC DNA]</scope>
    <source>
        <strain evidence="1 2">IBC0246</strain>
    </source>
</reference>
<name>A0A0J0XYF6_9TREE</name>
<evidence type="ECO:0000313" key="2">
    <source>
        <dbReference type="Proteomes" id="UP000053611"/>
    </source>
</evidence>
<dbReference type="GeneID" id="28987843"/>